<accession>H8FSZ6</accession>
<sequence length="120" mass="13856">MITVYYKSGDAQWKYELEESEHDYIIKNVLEDNPDLTEMFDDSLEILRDISAMDEDEMDEEDEIDQTIAVSYIWHYFNHLAEGDDRIEGDIVLIEEEDGSGVTVLPADALGDDEEEDAEK</sequence>
<dbReference type="OrthoDB" id="7363920at2"/>
<evidence type="ECO:0000313" key="1">
    <source>
        <dbReference type="EMBL" id="CCG41484.1"/>
    </source>
</evidence>
<organism evidence="1 2">
    <name type="scientific">Magnetospirillum molischianum DSM 120</name>
    <dbReference type="NCBI Taxonomy" id="1150626"/>
    <lineage>
        <taxon>Bacteria</taxon>
        <taxon>Pseudomonadati</taxon>
        <taxon>Pseudomonadota</taxon>
        <taxon>Alphaproteobacteria</taxon>
        <taxon>Rhodospirillales</taxon>
        <taxon>Rhodospirillaceae</taxon>
        <taxon>Magnetospirillum</taxon>
    </lineage>
</organism>
<protein>
    <submittedName>
        <fullName evidence="1">Uncharacterized protein</fullName>
    </submittedName>
</protein>
<dbReference type="AlphaFoldDB" id="H8FSZ6"/>
<dbReference type="Proteomes" id="UP000004169">
    <property type="component" value="Unassembled WGS sequence"/>
</dbReference>
<gene>
    <name evidence="1" type="ORF">PHAMO_280018</name>
</gene>
<comment type="caution">
    <text evidence="1">The sequence shown here is derived from an EMBL/GenBank/DDBJ whole genome shotgun (WGS) entry which is preliminary data.</text>
</comment>
<name>H8FSZ6_MAGML</name>
<dbReference type="EMBL" id="CAHP01000021">
    <property type="protein sequence ID" value="CCG41484.1"/>
    <property type="molecule type" value="Genomic_DNA"/>
</dbReference>
<dbReference type="RefSeq" id="WP_002728632.1">
    <property type="nucleotide sequence ID" value="NZ_CAHP01000021.1"/>
</dbReference>
<keyword evidence="2" id="KW-1185">Reference proteome</keyword>
<reference evidence="1 2" key="1">
    <citation type="journal article" date="2012" name="J. Bacteriol.">
        <title>Draft Genome Sequence of the Purple Photosynthetic Bacterium Phaeospirillum molischianum DSM120, a Particularly Versatile Bacterium.</title>
        <authorList>
            <person name="Duquesne K."/>
            <person name="Prima V."/>
            <person name="Ji B."/>
            <person name="Rouy Z."/>
            <person name="Medigue C."/>
            <person name="Talla E."/>
            <person name="Sturgis J.N."/>
        </authorList>
    </citation>
    <scope>NUCLEOTIDE SEQUENCE [LARGE SCALE GENOMIC DNA]</scope>
    <source>
        <strain evidence="2">DSM120</strain>
    </source>
</reference>
<evidence type="ECO:0000313" key="2">
    <source>
        <dbReference type="Proteomes" id="UP000004169"/>
    </source>
</evidence>
<proteinExistence type="predicted"/>
<dbReference type="eggNOG" id="ENOG5033XNY">
    <property type="taxonomic scope" value="Bacteria"/>
</dbReference>